<dbReference type="OrthoDB" id="9809549at2"/>
<feature type="chain" id="PRO_5016312571" description="Serine aminopeptidase S33 domain-containing protein" evidence="2">
    <location>
        <begin position="22"/>
        <end position="446"/>
    </location>
</feature>
<dbReference type="GO" id="GO:0052689">
    <property type="term" value="F:carboxylic ester hydrolase activity"/>
    <property type="evidence" value="ECO:0007669"/>
    <property type="project" value="TreeGrafter"/>
</dbReference>
<dbReference type="Gene3D" id="3.10.450.590">
    <property type="match status" value="1"/>
</dbReference>
<feature type="signal peptide" evidence="2">
    <location>
        <begin position="1"/>
        <end position="21"/>
    </location>
</feature>
<gene>
    <name evidence="4" type="ORF">C7456_106136</name>
</gene>
<dbReference type="Proteomes" id="UP000245812">
    <property type="component" value="Unassembled WGS sequence"/>
</dbReference>
<dbReference type="InterPro" id="IPR022742">
    <property type="entry name" value="Hydrolase_4"/>
</dbReference>
<dbReference type="InterPro" id="IPR053145">
    <property type="entry name" value="AB_hydrolase_Est10"/>
</dbReference>
<evidence type="ECO:0000259" key="3">
    <source>
        <dbReference type="Pfam" id="PF12146"/>
    </source>
</evidence>
<comment type="caution">
    <text evidence="4">The sequence shown here is derived from an EMBL/GenBank/DDBJ whole genome shotgun (WGS) entry which is preliminary data.</text>
</comment>
<keyword evidence="1" id="KW-0378">Hydrolase</keyword>
<dbReference type="EMBL" id="QGHC01000006">
    <property type="protein sequence ID" value="PWK87643.1"/>
    <property type="molecule type" value="Genomic_DNA"/>
</dbReference>
<dbReference type="PROSITE" id="PS00708">
    <property type="entry name" value="PRO_ENDOPEP_SER"/>
    <property type="match status" value="1"/>
</dbReference>
<evidence type="ECO:0000256" key="1">
    <source>
        <dbReference type="ARBA" id="ARBA00022801"/>
    </source>
</evidence>
<name>A0A316I5I6_9GAMM</name>
<dbReference type="GO" id="GO:0004252">
    <property type="term" value="F:serine-type endopeptidase activity"/>
    <property type="evidence" value="ECO:0007669"/>
    <property type="project" value="InterPro"/>
</dbReference>
<evidence type="ECO:0000313" key="4">
    <source>
        <dbReference type="EMBL" id="PWK87643.1"/>
    </source>
</evidence>
<dbReference type="InterPro" id="IPR029058">
    <property type="entry name" value="AB_hydrolase_fold"/>
</dbReference>
<reference evidence="4 5" key="1">
    <citation type="submission" date="2018-05" db="EMBL/GenBank/DDBJ databases">
        <title>Genomic Encyclopedia of Type Strains, Phase IV (KMG-IV): sequencing the most valuable type-strain genomes for metagenomic binning, comparative biology and taxonomic classification.</title>
        <authorList>
            <person name="Goeker M."/>
        </authorList>
    </citation>
    <scope>NUCLEOTIDE SEQUENCE [LARGE SCALE GENOMIC DNA]</scope>
    <source>
        <strain evidence="4 5">DSM 14263</strain>
    </source>
</reference>
<dbReference type="InterPro" id="IPR002471">
    <property type="entry name" value="Pept_S9_AS"/>
</dbReference>
<proteinExistence type="predicted"/>
<keyword evidence="5" id="KW-1185">Reference proteome</keyword>
<dbReference type="AlphaFoldDB" id="A0A316I5I6"/>
<feature type="domain" description="Serine aminopeptidase S33" evidence="3">
    <location>
        <begin position="196"/>
        <end position="410"/>
    </location>
</feature>
<sequence>MARRLFPLLCAGMLAAAPAGAADTAAAACQARSAALIEALAQGDYAHAGKDFSAAVAQALDAGRLRQVWEQLQLQAGRYQSHGAAEWRAVAGRELAVTRVNFAGSALDMLVGCGADGRIETFRFVPAERAEAAPAAPLALPAGAQERPLQVASPLGPLPGVLTLPAGRGPFPAVLLVAGSGPQDRDETVGPNKPFRDLAVGLAQAGIATLRYDKRSYAYGMRTATDSRVTVDDEVTDDALAALKLLAAQPGVDARRVFVLGHSLGGLMAPRIVQRAPRAAGAILLAAPERFGIATLERQVRYIGQSGGAPQVALDAQLKSLAAARQAIDAADPAQPPAGRFAHAPASYWLSLRDYDAVETAKSLRAPLLVLQGEADYQVIPAEGLERWRAAFAGDPRVRVRAYPGLSHLFMPAGRPPGPGDLERPGHVDPAVIRDIAAWVAAQPPR</sequence>
<dbReference type="PANTHER" id="PTHR43265">
    <property type="entry name" value="ESTERASE ESTD"/>
    <property type="match status" value="1"/>
</dbReference>
<keyword evidence="2" id="KW-0732">Signal</keyword>
<organism evidence="4 5">
    <name type="scientific">Fulvimonas soli</name>
    <dbReference type="NCBI Taxonomy" id="155197"/>
    <lineage>
        <taxon>Bacteria</taxon>
        <taxon>Pseudomonadati</taxon>
        <taxon>Pseudomonadota</taxon>
        <taxon>Gammaproteobacteria</taxon>
        <taxon>Lysobacterales</taxon>
        <taxon>Rhodanobacteraceae</taxon>
        <taxon>Fulvimonas</taxon>
    </lineage>
</organism>
<dbReference type="GO" id="GO:0006508">
    <property type="term" value="P:proteolysis"/>
    <property type="evidence" value="ECO:0007669"/>
    <property type="project" value="InterPro"/>
</dbReference>
<dbReference type="Pfam" id="PF12146">
    <property type="entry name" value="Hydrolase_4"/>
    <property type="match status" value="1"/>
</dbReference>
<evidence type="ECO:0000313" key="5">
    <source>
        <dbReference type="Proteomes" id="UP000245812"/>
    </source>
</evidence>
<dbReference type="RefSeq" id="WP_109723460.1">
    <property type="nucleotide sequence ID" value="NZ_MSZV01000158.1"/>
</dbReference>
<accession>A0A316I5I6</accession>
<dbReference type="SUPFAM" id="SSF53474">
    <property type="entry name" value="alpha/beta-Hydrolases"/>
    <property type="match status" value="1"/>
</dbReference>
<evidence type="ECO:0000256" key="2">
    <source>
        <dbReference type="SAM" id="SignalP"/>
    </source>
</evidence>
<dbReference type="Gene3D" id="3.40.50.1820">
    <property type="entry name" value="alpha/beta hydrolase"/>
    <property type="match status" value="1"/>
</dbReference>
<dbReference type="PANTHER" id="PTHR43265:SF1">
    <property type="entry name" value="ESTERASE ESTD"/>
    <property type="match status" value="1"/>
</dbReference>
<protein>
    <recommendedName>
        <fullName evidence="3">Serine aminopeptidase S33 domain-containing protein</fullName>
    </recommendedName>
</protein>